<evidence type="ECO:0000259" key="4">
    <source>
        <dbReference type="Pfam" id="PF09429"/>
    </source>
</evidence>
<feature type="compositionally biased region" description="Acidic residues" evidence="3">
    <location>
        <begin position="200"/>
        <end position="216"/>
    </location>
</feature>
<evidence type="ECO:0000256" key="2">
    <source>
        <dbReference type="ARBA" id="ARBA00023242"/>
    </source>
</evidence>
<keyword evidence="5" id="KW-1185">Reference proteome</keyword>
<dbReference type="GeneID" id="112680868"/>
<protein>
    <submittedName>
        <fullName evidence="6">WW domain-binding protein 11</fullName>
    </submittedName>
</protein>
<dbReference type="Proteomes" id="UP000694846">
    <property type="component" value="Unplaced"/>
</dbReference>
<evidence type="ECO:0000256" key="3">
    <source>
        <dbReference type="SAM" id="MobiDB-lite"/>
    </source>
</evidence>
<feature type="region of interest" description="Disordered" evidence="3">
    <location>
        <begin position="1"/>
        <end position="33"/>
    </location>
</feature>
<dbReference type="PANTHER" id="PTHR13361">
    <property type="entry name" value="WW DOMAIN-BINDING PROTEIN 11"/>
    <property type="match status" value="1"/>
</dbReference>
<feature type="compositionally biased region" description="Basic and acidic residues" evidence="3">
    <location>
        <begin position="229"/>
        <end position="258"/>
    </location>
</feature>
<accession>A0A8B8F8B3</accession>
<dbReference type="InterPro" id="IPR019007">
    <property type="entry name" value="Wbp11/ELF5/Saf1_N"/>
</dbReference>
<evidence type="ECO:0000313" key="5">
    <source>
        <dbReference type="Proteomes" id="UP000694846"/>
    </source>
</evidence>
<gene>
    <name evidence="6" type="primary">LOC112680868</name>
</gene>
<evidence type="ECO:0000313" key="6">
    <source>
        <dbReference type="RefSeq" id="XP_025406876.1"/>
    </source>
</evidence>
<feature type="compositionally biased region" description="Pro residues" evidence="3">
    <location>
        <begin position="283"/>
        <end position="327"/>
    </location>
</feature>
<name>A0A8B8F8B3_9HEMI</name>
<sequence>MGRRSINTTKSGKYMNPTDQARKEARKKELKKNKKQRMIVRTAVLKGKDPLQILAEMEKIDQMEYNVVQPSPLNEKVLREKRRKLKETFDRVMKMYVKDELDKYHEIKRAESEYEKRRFKLISYFDAVKTAQQVSVDEIPLPVMTSNIPLPASDTGYNSNESPIGILKKPPLYTSPPLSPISGTKKRPPGVPPGVPPTLTDEEKDDDDDDDEDGSSDGETAPKRLRTLRFAETDDSGKENKTTDDIEMFMREIDEVQKRSSSGKPDSNEIPLPLPAPSGHLPPGLPPSLPVGVPPPMPYRGPAGRMPPGPPPGRPPMLPPGPPPGLPPRMHVRLPPGPPPGMPPRMMRYNSGMHNNMNTATATATAAVTAAAAAAVTPNIVSAEPQLINRDEPQHTGSTIEAKPKMRNLAADITRFLPTSIRVKRDDGKPNKRDNAWEQHKAAEYKSNIAANNQQAGQQTKDDAYMQFMQEMEGLL</sequence>
<feature type="domain" description="Wbp11/ELF5/Saf1 N-terminal" evidence="4">
    <location>
        <begin position="12"/>
        <end position="94"/>
    </location>
</feature>
<reference evidence="6" key="1">
    <citation type="submission" date="2025-08" db="UniProtKB">
        <authorList>
            <consortium name="RefSeq"/>
        </authorList>
    </citation>
    <scope>IDENTIFICATION</scope>
    <source>
        <tissue evidence="6">Whole body</tissue>
    </source>
</reference>
<dbReference type="GO" id="GO:0005681">
    <property type="term" value="C:spliceosomal complex"/>
    <property type="evidence" value="ECO:0007669"/>
    <property type="project" value="TreeGrafter"/>
</dbReference>
<proteinExistence type="predicted"/>
<evidence type="ECO:0000256" key="1">
    <source>
        <dbReference type="ARBA" id="ARBA00004123"/>
    </source>
</evidence>
<feature type="compositionally biased region" description="Polar residues" evidence="3">
    <location>
        <begin position="1"/>
        <end position="11"/>
    </location>
</feature>
<dbReference type="RefSeq" id="XP_025406876.1">
    <property type="nucleotide sequence ID" value="XM_025551091.1"/>
</dbReference>
<feature type="region of interest" description="Disordered" evidence="3">
    <location>
        <begin position="152"/>
        <end position="341"/>
    </location>
</feature>
<comment type="subcellular location">
    <subcellularLocation>
        <location evidence="1">Nucleus</location>
    </subcellularLocation>
</comment>
<dbReference type="OrthoDB" id="10067323at2759"/>
<dbReference type="Pfam" id="PF09429">
    <property type="entry name" value="Wbp11"/>
    <property type="match status" value="1"/>
</dbReference>
<dbReference type="AlphaFoldDB" id="A0A8B8F8B3"/>
<dbReference type="PANTHER" id="PTHR13361:SF1">
    <property type="entry name" value="WW DOMAIN-BINDING PROTEIN 11"/>
    <property type="match status" value="1"/>
</dbReference>
<keyword evidence="2" id="KW-0539">Nucleus</keyword>
<dbReference type="GO" id="GO:0006396">
    <property type="term" value="P:RNA processing"/>
    <property type="evidence" value="ECO:0007669"/>
    <property type="project" value="InterPro"/>
</dbReference>
<organism evidence="5 6">
    <name type="scientific">Sipha flava</name>
    <name type="common">yellow sugarcane aphid</name>
    <dbReference type="NCBI Taxonomy" id="143950"/>
    <lineage>
        <taxon>Eukaryota</taxon>
        <taxon>Metazoa</taxon>
        <taxon>Ecdysozoa</taxon>
        <taxon>Arthropoda</taxon>
        <taxon>Hexapoda</taxon>
        <taxon>Insecta</taxon>
        <taxon>Pterygota</taxon>
        <taxon>Neoptera</taxon>
        <taxon>Paraneoptera</taxon>
        <taxon>Hemiptera</taxon>
        <taxon>Sternorrhyncha</taxon>
        <taxon>Aphidomorpha</taxon>
        <taxon>Aphidoidea</taxon>
        <taxon>Aphididae</taxon>
        <taxon>Sipha</taxon>
    </lineage>
</organism>